<keyword evidence="2" id="KW-0547">Nucleotide-binding</keyword>
<dbReference type="Proteomes" id="UP000553957">
    <property type="component" value="Unassembled WGS sequence"/>
</dbReference>
<dbReference type="GO" id="GO:0005524">
    <property type="term" value="F:ATP binding"/>
    <property type="evidence" value="ECO:0007669"/>
    <property type="project" value="UniProtKB-KW"/>
</dbReference>
<gene>
    <name evidence="1" type="ORF">HNR71_005963</name>
    <name evidence="2" type="ORF">HPO96_33575</name>
</gene>
<evidence type="ECO:0000313" key="3">
    <source>
        <dbReference type="Proteomes" id="UP000534306"/>
    </source>
</evidence>
<proteinExistence type="predicted"/>
<evidence type="ECO:0000313" key="4">
    <source>
        <dbReference type="Proteomes" id="UP000553957"/>
    </source>
</evidence>
<dbReference type="EMBL" id="JACHKF010000001">
    <property type="protein sequence ID" value="MBB6570326.1"/>
    <property type="molecule type" value="Genomic_DNA"/>
</dbReference>
<keyword evidence="2" id="KW-0067">ATP-binding</keyword>
<name>A0A7Y4L6A0_9ACTN</name>
<evidence type="ECO:0000313" key="2">
    <source>
        <dbReference type="EMBL" id="NOL45190.1"/>
    </source>
</evidence>
<reference evidence="2 3" key="1">
    <citation type="submission" date="2020-05" db="EMBL/GenBank/DDBJ databases">
        <title>Genome sequence of Kribbella sandramycini ATCC 39419.</title>
        <authorList>
            <person name="Maclea K.S."/>
            <person name="Fair J.L."/>
        </authorList>
    </citation>
    <scope>NUCLEOTIDE SEQUENCE [LARGE SCALE GENOMIC DNA]</scope>
    <source>
        <strain evidence="2 3">ATCC 39419</strain>
    </source>
</reference>
<evidence type="ECO:0000313" key="1">
    <source>
        <dbReference type="EMBL" id="MBB6570326.1"/>
    </source>
</evidence>
<dbReference type="AlphaFoldDB" id="A0A7Y4L6A0"/>
<dbReference type="Gene3D" id="3.40.50.300">
    <property type="entry name" value="P-loop containing nucleotide triphosphate hydrolases"/>
    <property type="match status" value="1"/>
</dbReference>
<dbReference type="RefSeq" id="WP_171678447.1">
    <property type="nucleotide sequence ID" value="NZ_BAAAGT010000017.1"/>
</dbReference>
<dbReference type="SUPFAM" id="SSF52540">
    <property type="entry name" value="P-loop containing nucleoside triphosphate hydrolases"/>
    <property type="match status" value="1"/>
</dbReference>
<dbReference type="InterPro" id="IPR027417">
    <property type="entry name" value="P-loop_NTPase"/>
</dbReference>
<keyword evidence="3" id="KW-1185">Reference proteome</keyword>
<comment type="caution">
    <text evidence="2">The sequence shown here is derived from an EMBL/GenBank/DDBJ whole genome shotgun (WGS) entry which is preliminary data.</text>
</comment>
<reference evidence="1 4" key="2">
    <citation type="submission" date="2020-08" db="EMBL/GenBank/DDBJ databases">
        <title>Sequencing the genomes of 1000 actinobacteria strains.</title>
        <authorList>
            <person name="Klenk H.-P."/>
        </authorList>
    </citation>
    <scope>NUCLEOTIDE SEQUENCE [LARGE SCALE GENOMIC DNA]</scope>
    <source>
        <strain evidence="1 4">DSM 15626</strain>
    </source>
</reference>
<protein>
    <submittedName>
        <fullName evidence="2">ATP-binding protein</fullName>
    </submittedName>
</protein>
<dbReference type="Proteomes" id="UP000534306">
    <property type="component" value="Unassembled WGS sequence"/>
</dbReference>
<organism evidence="2 3">
    <name type="scientific">Kribbella sandramycini</name>
    <dbReference type="NCBI Taxonomy" id="60450"/>
    <lineage>
        <taxon>Bacteria</taxon>
        <taxon>Bacillati</taxon>
        <taxon>Actinomycetota</taxon>
        <taxon>Actinomycetes</taxon>
        <taxon>Propionibacteriales</taxon>
        <taxon>Kribbellaceae</taxon>
        <taxon>Kribbella</taxon>
    </lineage>
</organism>
<dbReference type="EMBL" id="JABJRC010000011">
    <property type="protein sequence ID" value="NOL45190.1"/>
    <property type="molecule type" value="Genomic_DNA"/>
</dbReference>
<accession>A0A7Y4L6A0</accession>
<sequence length="681" mass="75598">MSMVPVQGEERSLAVRLRSARMRRFAGRTAERELFAGALAASPAAAFVVLWVSGPPGIGKTALLEAFAEDARGAGRPVVSVNGRGAGPSRELFLDREAEIAAGETTVLLVDEVAWDEQLEDWFRQKFVPSLPADVLVVIAHRLPPDPGWRADLAWTELLRVISLRNLPPDVAEELLRARGVGDSCREPILAFAGGHPLALSLAAEVAVDGRRLTRSMRPSHDVVRTLLSTLVGSVPSARHRLALEICAHAYDTTEELLRAVLGSATESADLFAWLRLQPFIEYGDRGLYPHDVVRDALDVDLRWRDATGYESVHRKLKAHLLEKIRAAEGMAALEELRALAYLHRTSPVMQRYLSWERGDLGTELPIDGQDDVRAVLELGARSLGEAALPALKYWLERQPQAFSVYRSPGSPTPTAFVAKLRLEEPRADDLAADAVVATAWQHSRAAGPVRGGEHLTVVRYFVLAPECELPCGTGDLMQMRLIHEWIKGERLAWTYVAVTDVDRWREQLEYLDHDQVSGGAVTLFAHDWRAVPVELWLDRYVNHELFGAELEQSVPSDNLTVLSREDFDAAVRRALRAWRRTDQLTANPLIRSRLVAESKNADPVQGLREVIGAAAKVLDGDARTQHLYRAVATTYLRGVPTQEVAAERLDLPLSTYRRHLTRGLEEICGILWNRELYGAG</sequence>